<comment type="caution">
    <text evidence="1">The sequence shown here is derived from an EMBL/GenBank/DDBJ whole genome shotgun (WGS) entry which is preliminary data.</text>
</comment>
<reference evidence="1 2" key="1">
    <citation type="submission" date="2024-04" db="EMBL/GenBank/DDBJ databases">
        <title>WGS of bacteria from Torrens River.</title>
        <authorList>
            <person name="Wyrsch E.R."/>
            <person name="Drigo B."/>
        </authorList>
    </citation>
    <scope>NUCLEOTIDE SEQUENCE [LARGE SCALE GENOMIC DNA]</scope>
    <source>
        <strain evidence="1 2">TWI391</strain>
    </source>
</reference>
<dbReference type="PANTHER" id="PTHR12526">
    <property type="entry name" value="GLYCOSYLTRANSFERASE"/>
    <property type="match status" value="1"/>
</dbReference>
<accession>A0ABV0BXI1</accession>
<dbReference type="RefSeq" id="WP_346582279.1">
    <property type="nucleotide sequence ID" value="NZ_JBDJLH010000002.1"/>
</dbReference>
<proteinExistence type="predicted"/>
<evidence type="ECO:0000313" key="2">
    <source>
        <dbReference type="Proteomes" id="UP001409291"/>
    </source>
</evidence>
<dbReference type="GO" id="GO:0016757">
    <property type="term" value="F:glycosyltransferase activity"/>
    <property type="evidence" value="ECO:0007669"/>
    <property type="project" value="UniProtKB-KW"/>
</dbReference>
<dbReference type="EC" id="2.4.-.-" evidence="1"/>
<dbReference type="SUPFAM" id="SSF53756">
    <property type="entry name" value="UDP-Glycosyltransferase/glycogen phosphorylase"/>
    <property type="match status" value="1"/>
</dbReference>
<keyword evidence="1" id="KW-0808">Transferase</keyword>
<dbReference type="EMBL" id="JBDJNQ010000010">
    <property type="protein sequence ID" value="MEN5379499.1"/>
    <property type="molecule type" value="Genomic_DNA"/>
</dbReference>
<organism evidence="1 2">
    <name type="scientific">Sphingobacterium kitahiroshimense</name>
    <dbReference type="NCBI Taxonomy" id="470446"/>
    <lineage>
        <taxon>Bacteria</taxon>
        <taxon>Pseudomonadati</taxon>
        <taxon>Bacteroidota</taxon>
        <taxon>Sphingobacteriia</taxon>
        <taxon>Sphingobacteriales</taxon>
        <taxon>Sphingobacteriaceae</taxon>
        <taxon>Sphingobacterium</taxon>
    </lineage>
</organism>
<gene>
    <name evidence="1" type="ORF">ABE541_19690</name>
</gene>
<keyword evidence="2" id="KW-1185">Reference proteome</keyword>
<dbReference type="Gene3D" id="3.40.50.2000">
    <property type="entry name" value="Glycogen Phosphorylase B"/>
    <property type="match status" value="1"/>
</dbReference>
<dbReference type="Proteomes" id="UP001409291">
    <property type="component" value="Unassembled WGS sequence"/>
</dbReference>
<keyword evidence="1" id="KW-0328">Glycosyltransferase</keyword>
<name>A0ABV0BXI1_9SPHI</name>
<evidence type="ECO:0000313" key="1">
    <source>
        <dbReference type="EMBL" id="MEN5379499.1"/>
    </source>
</evidence>
<protein>
    <submittedName>
        <fullName evidence="1">Glycosyltransferase</fullName>
        <ecNumber evidence="1">2.4.-.-</ecNumber>
    </submittedName>
</protein>
<sequence>MLTETKRLRIFTWNIHGSYLYYLSLGDYIIYVPYDENRSDRYAGRGTTYPFGNNVIEVPVREVRNIEFDILLFQTDENFFIDQQEILSDKQRELPSIYIEHDPPWEHPTDAVHPVRDPRVTVVHVTHYNRTMWQTTVPDVRVITHGVPADTVKYKGQIKKGIVVINNLPSRGRMLGFDIFNEVRKCIPLDLVGMGSENYGIGEVLHPQLPEFMSQYRFFFNPIRYTSLGLAVCEAMMIGIPVVGLATTEMSTVITNQHSGFIHTDVNYLIEKMQLLLDVPSVAYDISHASRIRAKELFDITRFTDEWKQLFNEKINTKVL</sequence>
<dbReference type="Pfam" id="PF13692">
    <property type="entry name" value="Glyco_trans_1_4"/>
    <property type="match status" value="1"/>
</dbReference>